<evidence type="ECO:0000313" key="4">
    <source>
        <dbReference type="Proteomes" id="UP000752647"/>
    </source>
</evidence>
<dbReference type="EMBL" id="FBSY01000004">
    <property type="protein sequence ID" value="CUW06865.1"/>
    <property type="molecule type" value="Genomic_DNA"/>
</dbReference>
<dbReference type="GeneID" id="34301680"/>
<reference evidence="1 3" key="1">
    <citation type="submission" date="2015-12" db="EMBL/GenBank/DDBJ databases">
        <authorList>
            <person name="Andreevskaya M."/>
        </authorList>
    </citation>
    <scope>NUCLEOTIDE SEQUENCE [LARGE SCALE GENOMIC DNA]</scope>
    <source>
        <strain evidence="1 3">C122c</strain>
    </source>
</reference>
<evidence type="ECO:0000313" key="2">
    <source>
        <dbReference type="EMBL" id="MBZ5963080.1"/>
    </source>
</evidence>
<name>A0A9Q3SWJ9_9LACO</name>
<reference evidence="2" key="2">
    <citation type="submission" date="2021-05" db="EMBL/GenBank/DDBJ databases">
        <title>Pangenome of Leuconostoc gelidum warrants species status for Leuconostoc gelidum subsp. gasicomitatum.</title>
        <authorList>
            <person name="Johansson P."/>
            <person name="Sade E."/>
            <person name="Hultman J."/>
            <person name="Auvinen P."/>
            <person name="Bjorkroth J."/>
        </authorList>
    </citation>
    <scope>NUCLEOTIDE SEQUENCE</scope>
    <source>
        <strain evidence="2">A.21.4</strain>
    </source>
</reference>
<proteinExistence type="predicted"/>
<evidence type="ECO:0000313" key="3">
    <source>
        <dbReference type="Proteomes" id="UP000199271"/>
    </source>
</evidence>
<keyword evidence="3" id="KW-1185">Reference proteome</keyword>
<gene>
    <name evidence="1" type="ORF">C122C_0545</name>
    <name evidence="2" type="ORF">KIJ12_07995</name>
</gene>
<dbReference type="EMBL" id="JAHBFI010000019">
    <property type="protein sequence ID" value="MBZ5963080.1"/>
    <property type="molecule type" value="Genomic_DNA"/>
</dbReference>
<dbReference type="AlphaFoldDB" id="A0A9Q3SWJ9"/>
<organism evidence="2 4">
    <name type="scientific">Leuconostoc gasicomitatum</name>
    <dbReference type="NCBI Taxonomy" id="115778"/>
    <lineage>
        <taxon>Bacteria</taxon>
        <taxon>Bacillati</taxon>
        <taxon>Bacillota</taxon>
        <taxon>Bacilli</taxon>
        <taxon>Lactobacillales</taxon>
        <taxon>Lactobacillaceae</taxon>
        <taxon>Leuconostoc</taxon>
        <taxon>Leuconostoc gelidum group</taxon>
    </lineage>
</organism>
<dbReference type="Proteomes" id="UP000199271">
    <property type="component" value="Unassembled WGS sequence"/>
</dbReference>
<evidence type="ECO:0000313" key="1">
    <source>
        <dbReference type="EMBL" id="CUW06865.1"/>
    </source>
</evidence>
<accession>A0A9Q3SWJ9</accession>
<protein>
    <submittedName>
        <fullName evidence="2">Uncharacterized protein</fullName>
    </submittedName>
</protein>
<dbReference type="RefSeq" id="WP_010383234.1">
    <property type="nucleotide sequence ID" value="NZ_BPKT01000003.1"/>
</dbReference>
<dbReference type="Proteomes" id="UP000752647">
    <property type="component" value="Unassembled WGS sequence"/>
</dbReference>
<comment type="caution">
    <text evidence="2">The sequence shown here is derived from an EMBL/GenBank/DDBJ whole genome shotgun (WGS) entry which is preliminary data.</text>
</comment>
<sequence length="94" mass="10796">MKLIDFENLTQYMSPKSLLFYQEADTNLAFSQIRYIPNSPNLQIVTGKKPMTLSQLTARLHDMSDDTQLLSTKQQPIFGFHLSLDDTVPHIILK</sequence>
<dbReference type="OMA" id="TQYMSPK"/>